<dbReference type="Pfam" id="PF04417">
    <property type="entry name" value="DUF501"/>
    <property type="match status" value="1"/>
</dbReference>
<dbReference type="eggNOG" id="COG1507">
    <property type="taxonomic scope" value="Bacteria"/>
</dbReference>
<dbReference type="STRING" id="660470.Theba_1330"/>
<proteinExistence type="predicted"/>
<dbReference type="KEGG" id="mpg:Theba_1330"/>
<sequence length="177" mass="20064">MESNNIEKKIVSLQLGRAVKNDFTVARLCNWGFPQVIESSLISDGRPFPTLFWLTCPFLKGEVSRLESKGMISHLEKRIEQDKSFATAFLGAHRETTLLKEKILCEASVSGESRRLLLDRGIGGIRNLKKVKCLHLHLANYLGGIDNPVGREVWNLLEKKQCSSTKIICRELLRENE</sequence>
<dbReference type="Proteomes" id="UP000002881">
    <property type="component" value="Chromosome"/>
</dbReference>
<dbReference type="GeneID" id="87107134"/>
<gene>
    <name evidence="1" type="ORF">Theba_1330</name>
</gene>
<dbReference type="PANTHER" id="PTHR37163">
    <property type="entry name" value="CONSERVED PROTEIN"/>
    <property type="match status" value="1"/>
</dbReference>
<organism evidence="1 2">
    <name type="scientific">Mesotoga prima MesG1.Ag.4.2</name>
    <dbReference type="NCBI Taxonomy" id="660470"/>
    <lineage>
        <taxon>Bacteria</taxon>
        <taxon>Thermotogati</taxon>
        <taxon>Thermotogota</taxon>
        <taxon>Thermotogae</taxon>
        <taxon>Kosmotogales</taxon>
        <taxon>Kosmotogaceae</taxon>
        <taxon>Mesotoga</taxon>
    </lineage>
</organism>
<name>I2F515_9BACT</name>
<evidence type="ECO:0000313" key="2">
    <source>
        <dbReference type="Proteomes" id="UP000002881"/>
    </source>
</evidence>
<accession>I2F515</accession>
<evidence type="ECO:0008006" key="3">
    <source>
        <dbReference type="Google" id="ProtNLM"/>
    </source>
</evidence>
<protein>
    <recommendedName>
        <fullName evidence="3">DUF501 domain-containing protein</fullName>
    </recommendedName>
</protein>
<reference evidence="1 2" key="1">
    <citation type="journal article" date="2012" name="Genome Biol. Evol.">
        <title>Genome Sequence of the Mesophilic Thermotogales Bacterium Mesotoga prima MesG1.Ag.4.2 Reveals the Largest Thermotogales Genome To Date.</title>
        <authorList>
            <person name="Zhaxybayeva O."/>
            <person name="Swithers K.S."/>
            <person name="Foght J."/>
            <person name="Green A.G."/>
            <person name="Bruce D."/>
            <person name="Detter C."/>
            <person name="Han S."/>
            <person name="Teshima H."/>
            <person name="Han J."/>
            <person name="Woyke T."/>
            <person name="Pitluck S."/>
            <person name="Nolan M."/>
            <person name="Ivanova N."/>
            <person name="Pati A."/>
            <person name="Land M.L."/>
            <person name="Dlutek M."/>
            <person name="Doolittle W.F."/>
            <person name="Noll K.M."/>
            <person name="Nesbo C.L."/>
        </authorList>
    </citation>
    <scope>NUCLEOTIDE SEQUENCE [LARGE SCALE GENOMIC DNA]</scope>
    <source>
        <strain evidence="2">mesG1.Ag.4.2</strain>
    </source>
</reference>
<keyword evidence="2" id="KW-1185">Reference proteome</keyword>
<dbReference type="RefSeq" id="WP_006486735.1">
    <property type="nucleotide sequence ID" value="NC_017934.1"/>
</dbReference>
<dbReference type="HOGENOM" id="CLU_097805_2_1_0"/>
<dbReference type="InterPro" id="IPR007511">
    <property type="entry name" value="DUF501"/>
</dbReference>
<dbReference type="PANTHER" id="PTHR37163:SF1">
    <property type="entry name" value="DUF501 DOMAIN-CONTAINING PROTEIN"/>
    <property type="match status" value="1"/>
</dbReference>
<evidence type="ECO:0000313" key="1">
    <source>
        <dbReference type="EMBL" id="AFK07018.1"/>
    </source>
</evidence>
<dbReference type="AlphaFoldDB" id="I2F515"/>
<dbReference type="EMBL" id="CP003532">
    <property type="protein sequence ID" value="AFK07018.1"/>
    <property type="molecule type" value="Genomic_DNA"/>
</dbReference>